<accession>A0A9W6CGN7</accession>
<evidence type="ECO:0000313" key="5">
    <source>
        <dbReference type="Proteomes" id="UP001145094"/>
    </source>
</evidence>
<keyword evidence="2" id="KW-0808">Transferase</keyword>
<feature type="domain" description="Glycosyltransferase 2-like" evidence="3">
    <location>
        <begin position="5"/>
        <end position="110"/>
    </location>
</feature>
<dbReference type="Pfam" id="PF00535">
    <property type="entry name" value="Glycos_transf_2"/>
    <property type="match status" value="1"/>
</dbReference>
<dbReference type="SUPFAM" id="SSF53448">
    <property type="entry name" value="Nucleotide-diphospho-sugar transferases"/>
    <property type="match status" value="1"/>
</dbReference>
<dbReference type="PANTHER" id="PTHR22916">
    <property type="entry name" value="GLYCOSYLTRANSFERASE"/>
    <property type="match status" value="1"/>
</dbReference>
<proteinExistence type="predicted"/>
<comment type="caution">
    <text evidence="4">The sequence shown here is derived from an EMBL/GenBank/DDBJ whole genome shotgun (WGS) entry which is preliminary data.</text>
</comment>
<dbReference type="Gene3D" id="3.90.550.10">
    <property type="entry name" value="Spore Coat Polysaccharide Biosynthesis Protein SpsA, Chain A"/>
    <property type="match status" value="1"/>
</dbReference>
<dbReference type="PANTHER" id="PTHR22916:SF51">
    <property type="entry name" value="GLYCOSYLTRANSFERASE EPSH-RELATED"/>
    <property type="match status" value="1"/>
</dbReference>
<dbReference type="GO" id="GO:0016757">
    <property type="term" value="F:glycosyltransferase activity"/>
    <property type="evidence" value="ECO:0007669"/>
    <property type="project" value="UniProtKB-KW"/>
</dbReference>
<reference evidence="4" key="2">
    <citation type="submission" date="2022-11" db="EMBL/GenBank/DDBJ databases">
        <title>Draft genome sequence of Sellimonas catena strain 18CBH55.</title>
        <authorList>
            <person name="Atsushi H."/>
            <person name="Moriya O."/>
            <person name="Mitsuo S."/>
        </authorList>
    </citation>
    <scope>NUCLEOTIDE SEQUENCE</scope>
    <source>
        <strain evidence="4">18CBH55</strain>
    </source>
</reference>
<gene>
    <name evidence="4" type="ORF">Selli2_31180</name>
</gene>
<reference evidence="4" key="1">
    <citation type="submission" date="2022-11" db="EMBL/GenBank/DDBJ databases">
        <title>Draft genome sequence of Sellimonas catena strain 18CBH55.</title>
        <authorList>
            <person name="Hisatomi A."/>
            <person name="Ohkuma M."/>
            <person name="Sakamoto M."/>
        </authorList>
    </citation>
    <scope>NUCLEOTIDE SEQUENCE</scope>
    <source>
        <strain evidence="4">18CBH55</strain>
    </source>
</reference>
<evidence type="ECO:0000259" key="3">
    <source>
        <dbReference type="Pfam" id="PF00535"/>
    </source>
</evidence>
<evidence type="ECO:0000313" key="4">
    <source>
        <dbReference type="EMBL" id="GLG91691.1"/>
    </source>
</evidence>
<dbReference type="AlphaFoldDB" id="A0A9W6CGN7"/>
<keyword evidence="1" id="KW-0328">Glycosyltransferase</keyword>
<protein>
    <recommendedName>
        <fullName evidence="3">Glycosyltransferase 2-like domain-containing protein</fullName>
    </recommendedName>
</protein>
<dbReference type="InterPro" id="IPR029044">
    <property type="entry name" value="Nucleotide-diphossugar_trans"/>
</dbReference>
<reference evidence="4" key="3">
    <citation type="journal article" date="2023" name="Int. J. Syst. Evol. Microbiol.">
        <title>Sellimonas catena sp. nov., isolated from human faeces.</title>
        <authorList>
            <person name="Hisatomi A."/>
            <person name="Ohkuma M."/>
            <person name="Sakamoto M."/>
        </authorList>
    </citation>
    <scope>NUCLEOTIDE SEQUENCE</scope>
    <source>
        <strain evidence="4">18CBH55</strain>
    </source>
</reference>
<dbReference type="EMBL" id="BSCH01000024">
    <property type="protein sequence ID" value="GLG91691.1"/>
    <property type="molecule type" value="Genomic_DNA"/>
</dbReference>
<organism evidence="4 5">
    <name type="scientific">Sellimonas catena</name>
    <dbReference type="NCBI Taxonomy" id="2994035"/>
    <lineage>
        <taxon>Bacteria</taxon>
        <taxon>Bacillati</taxon>
        <taxon>Bacillota</taxon>
        <taxon>Clostridia</taxon>
        <taxon>Lachnospirales</taxon>
        <taxon>Lachnospiraceae</taxon>
        <taxon>Sellimonas</taxon>
    </lineage>
</organism>
<dbReference type="RefSeq" id="WP_281845807.1">
    <property type="nucleotide sequence ID" value="NZ_BSCH01000024.1"/>
</dbReference>
<sequence>MTNFSIIVPVYKTEKYLDKCIASILSQSYTDFELILVDDGSPDRCPQICDSYAATDDRVKVIHKENGGVSSARNCGIDVATGNYIWFVDSDDYIEPYSLEQLYKTEKGKRGDIYFFNISGKHELSMGTLDNFLKKYYFTYVVGFGPWNKLYKTSVIKENSLYFDTEETIGEDLLFNISYYKSIYGKGTGEAIFLIGQNYYVYVDRVGSAMNTASKGRIVQQMRLFDKIENMLSGIISKENMTYLFWLHLISGIGQSAQGGLTSQEFAESINFDKYYGRFAMTKSIMAEFFKNEHSSAVGRIRIRLFMFLMGHRKYRIAGRLMGLKK</sequence>
<evidence type="ECO:0000256" key="2">
    <source>
        <dbReference type="ARBA" id="ARBA00022679"/>
    </source>
</evidence>
<evidence type="ECO:0000256" key="1">
    <source>
        <dbReference type="ARBA" id="ARBA00022676"/>
    </source>
</evidence>
<name>A0A9W6CGN7_9FIRM</name>
<dbReference type="Proteomes" id="UP001145094">
    <property type="component" value="Unassembled WGS sequence"/>
</dbReference>
<dbReference type="InterPro" id="IPR001173">
    <property type="entry name" value="Glyco_trans_2-like"/>
</dbReference>
<dbReference type="CDD" id="cd00761">
    <property type="entry name" value="Glyco_tranf_GTA_type"/>
    <property type="match status" value="1"/>
</dbReference>